<dbReference type="Proteomes" id="UP000637061">
    <property type="component" value="Unassembled WGS sequence"/>
</dbReference>
<sequence>MTYCVAMHLEDGLVFISDSRTNAGIDQISTFTKLFVFSVPGERLIVLQTAGNLATSQSVVNLLQQRTQGNGPHLLNVATLYDATVLVADTLREVVKRDRSKLTADIDLSSSFIVGGQIAGGPMAIYNVYAQGNFFQATPDTPFLQLGESKYGRPILDRNLDYRTPLDEALRCGLISFDSTIRSNLSVGMPLDLLVYRNNSLESMTRKRITSDDAYYQQIRRQWSDGLKTLLAELPAPPYG</sequence>
<evidence type="ECO:0000313" key="2">
    <source>
        <dbReference type="Proteomes" id="UP000637061"/>
    </source>
</evidence>
<proteinExistence type="predicted"/>
<dbReference type="PIRSF" id="PIRSF009120">
    <property type="entry name" value="UCP009120_prtse"/>
    <property type="match status" value="1"/>
</dbReference>
<dbReference type="EMBL" id="JAEHTE010000009">
    <property type="protein sequence ID" value="MBI6884424.1"/>
    <property type="molecule type" value="Genomic_DNA"/>
</dbReference>
<reference evidence="1" key="1">
    <citation type="submission" date="2020-12" db="EMBL/GenBank/DDBJ databases">
        <title>Enhanced detection system for hospital associated transmission using whole genome sequencing surveillance.</title>
        <authorList>
            <person name="Harrison L.H."/>
            <person name="Van Tyne D."/>
            <person name="Marsh J.W."/>
            <person name="Griffith M.P."/>
            <person name="Snyder D.J."/>
            <person name="Cooper V.S."/>
            <person name="Mustapha M."/>
        </authorList>
    </citation>
    <scope>NUCLEOTIDE SEQUENCE</scope>
    <source>
        <strain evidence="1">PSB00042</strain>
    </source>
</reference>
<comment type="caution">
    <text evidence="1">The sequence shown here is derived from an EMBL/GenBank/DDBJ whole genome shotgun (WGS) entry which is preliminary data.</text>
</comment>
<dbReference type="InterPro" id="IPR016545">
    <property type="entry name" value="UCP009120_prtse"/>
</dbReference>
<dbReference type="GO" id="GO:0008233">
    <property type="term" value="F:peptidase activity"/>
    <property type="evidence" value="ECO:0007669"/>
    <property type="project" value="UniProtKB-KW"/>
</dbReference>
<dbReference type="GO" id="GO:0000502">
    <property type="term" value="C:proteasome complex"/>
    <property type="evidence" value="ECO:0007669"/>
    <property type="project" value="UniProtKB-KW"/>
</dbReference>
<keyword evidence="1" id="KW-0647">Proteasome</keyword>
<dbReference type="AlphaFoldDB" id="A0A179SBL4"/>
<gene>
    <name evidence="1" type="ORF">JEU22_10915</name>
</gene>
<dbReference type="Gene3D" id="3.60.20.10">
    <property type="entry name" value="Glutamine Phosphoribosylpyrophosphate, subunit 1, domain 1"/>
    <property type="match status" value="1"/>
</dbReference>
<keyword evidence="1" id="KW-0378">Hydrolase</keyword>
<dbReference type="RefSeq" id="WP_014756324.1">
    <property type="nucleotide sequence ID" value="NZ_CP137621.1"/>
</dbReference>
<keyword evidence="1" id="KW-0645">Protease</keyword>
<organism evidence="1 2">
    <name type="scientific">Pseudomonas putida</name>
    <name type="common">Arthrobacter siderocapsulatus</name>
    <dbReference type="NCBI Taxonomy" id="303"/>
    <lineage>
        <taxon>Bacteria</taxon>
        <taxon>Pseudomonadati</taxon>
        <taxon>Pseudomonadota</taxon>
        <taxon>Gammaproteobacteria</taxon>
        <taxon>Pseudomonadales</taxon>
        <taxon>Pseudomonadaceae</taxon>
        <taxon>Pseudomonas</taxon>
    </lineage>
</organism>
<name>A0A179SBL4_PSEPU</name>
<dbReference type="CDD" id="cd03765">
    <property type="entry name" value="proteasome_beta_bacterial"/>
    <property type="match status" value="1"/>
</dbReference>
<protein>
    <submittedName>
        <fullName evidence="1">Proteasome-type protease</fullName>
    </submittedName>
</protein>
<dbReference type="InterPro" id="IPR029055">
    <property type="entry name" value="Ntn_hydrolases_N"/>
</dbReference>
<dbReference type="GO" id="GO:0006508">
    <property type="term" value="P:proteolysis"/>
    <property type="evidence" value="ECO:0007669"/>
    <property type="project" value="UniProtKB-KW"/>
</dbReference>
<dbReference type="SUPFAM" id="SSF56235">
    <property type="entry name" value="N-terminal nucleophile aminohydrolases (Ntn hydrolases)"/>
    <property type="match status" value="1"/>
</dbReference>
<evidence type="ECO:0000313" key="1">
    <source>
        <dbReference type="EMBL" id="MBI6884424.1"/>
    </source>
</evidence>
<accession>A0A179SBL4</accession>